<keyword evidence="10" id="KW-1185">Reference proteome</keyword>
<evidence type="ECO:0000313" key="9">
    <source>
        <dbReference type="EMBL" id="KTB49198.1"/>
    </source>
</evidence>
<evidence type="ECO:0000256" key="1">
    <source>
        <dbReference type="ARBA" id="ARBA00010641"/>
    </source>
</evidence>
<evidence type="ECO:0000256" key="6">
    <source>
        <dbReference type="SAM" id="Coils"/>
    </source>
</evidence>
<dbReference type="InterPro" id="IPR013324">
    <property type="entry name" value="RNA_pol_sigma_r3/r4-like"/>
</dbReference>
<evidence type="ECO:0000313" key="10">
    <source>
        <dbReference type="Proteomes" id="UP000053947"/>
    </source>
</evidence>
<feature type="coiled-coil region" evidence="6">
    <location>
        <begin position="105"/>
        <end position="132"/>
    </location>
</feature>
<evidence type="ECO:0000259" key="7">
    <source>
        <dbReference type="Pfam" id="PF04542"/>
    </source>
</evidence>
<dbReference type="NCBIfam" id="TIGR02937">
    <property type="entry name" value="sigma70-ECF"/>
    <property type="match status" value="1"/>
</dbReference>
<dbReference type="EMBL" id="LFDV01000001">
    <property type="protein sequence ID" value="KTB49198.1"/>
    <property type="molecule type" value="Genomic_DNA"/>
</dbReference>
<dbReference type="InterPro" id="IPR007627">
    <property type="entry name" value="RNA_pol_sigma70_r2"/>
</dbReference>
<keyword evidence="2" id="KW-0805">Transcription regulation</keyword>
<dbReference type="InterPro" id="IPR013325">
    <property type="entry name" value="RNA_pol_sigma_r2"/>
</dbReference>
<keyword evidence="5" id="KW-0804">Transcription</keyword>
<dbReference type="Pfam" id="PF04542">
    <property type="entry name" value="Sigma70_r2"/>
    <property type="match status" value="1"/>
</dbReference>
<dbReference type="Gene3D" id="1.10.10.10">
    <property type="entry name" value="Winged helix-like DNA-binding domain superfamily/Winged helix DNA-binding domain"/>
    <property type="match status" value="1"/>
</dbReference>
<dbReference type="STRING" id="1217799.DEALK_01100"/>
<dbReference type="PANTHER" id="PTHR43133">
    <property type="entry name" value="RNA POLYMERASE ECF-TYPE SIGMA FACTO"/>
    <property type="match status" value="1"/>
</dbReference>
<proteinExistence type="inferred from homology"/>
<dbReference type="PANTHER" id="PTHR43133:SF57">
    <property type="entry name" value="RNA POLYMERASE SIGMA-70 FACTOR"/>
    <property type="match status" value="1"/>
</dbReference>
<sequence length="170" mass="19543">MQKSDSLRQKENKLAGLFDEYYDRIARYAYTRVGHRQEAEDLASEVFARALKSLDSFEERGLPMGAWLFKIAHNLVVDFHRRRAERKTVDVEDVEIESDDSPAEQAERKLEMERVQRAMENLTEEQREIIRLRFFAGLSSAEVGALLGKSDGAVREGQSAALKKLRARLI</sequence>
<protein>
    <submittedName>
        <fullName evidence="9">RNA polymerase sigma factor, sigma-70 family</fullName>
    </submittedName>
</protein>
<dbReference type="CDD" id="cd06171">
    <property type="entry name" value="Sigma70_r4"/>
    <property type="match status" value="1"/>
</dbReference>
<dbReference type="OrthoDB" id="157311at2"/>
<evidence type="ECO:0000256" key="5">
    <source>
        <dbReference type="ARBA" id="ARBA00023163"/>
    </source>
</evidence>
<reference evidence="9 10" key="1">
    <citation type="submission" date="2015-06" db="EMBL/GenBank/DDBJ databases">
        <title>Genome sequence of the organohalide-respiring Dehalogenimonas alkenigignens type strain (IP3-3T).</title>
        <authorList>
            <person name="Key T.A."/>
            <person name="Richmond D.P."/>
            <person name="Bowman K.S."/>
            <person name="Cho Y.-J."/>
            <person name="Chun J."/>
            <person name="da Costa M.S."/>
            <person name="Rainey F.A."/>
            <person name="Moe W.M."/>
        </authorList>
    </citation>
    <scope>NUCLEOTIDE SEQUENCE [LARGE SCALE GENOMIC DNA]</scope>
    <source>
        <strain evidence="9 10">IP3-3</strain>
    </source>
</reference>
<dbReference type="SUPFAM" id="SSF88946">
    <property type="entry name" value="Sigma2 domain of RNA polymerase sigma factors"/>
    <property type="match status" value="1"/>
</dbReference>
<dbReference type="InterPro" id="IPR039425">
    <property type="entry name" value="RNA_pol_sigma-70-like"/>
</dbReference>
<evidence type="ECO:0000256" key="3">
    <source>
        <dbReference type="ARBA" id="ARBA00023082"/>
    </source>
</evidence>
<dbReference type="Proteomes" id="UP000053947">
    <property type="component" value="Unassembled WGS sequence"/>
</dbReference>
<dbReference type="Gene3D" id="1.10.1740.10">
    <property type="match status" value="1"/>
</dbReference>
<name>A0A0W0GKW3_9CHLR</name>
<feature type="domain" description="RNA polymerase sigma-70 region 4" evidence="8">
    <location>
        <begin position="118"/>
        <end position="167"/>
    </location>
</feature>
<dbReference type="GO" id="GO:0003677">
    <property type="term" value="F:DNA binding"/>
    <property type="evidence" value="ECO:0007669"/>
    <property type="project" value="UniProtKB-KW"/>
</dbReference>
<evidence type="ECO:0000256" key="4">
    <source>
        <dbReference type="ARBA" id="ARBA00023125"/>
    </source>
</evidence>
<keyword evidence="4" id="KW-0238">DNA-binding</keyword>
<evidence type="ECO:0000256" key="2">
    <source>
        <dbReference type="ARBA" id="ARBA00023015"/>
    </source>
</evidence>
<dbReference type="InterPro" id="IPR014284">
    <property type="entry name" value="RNA_pol_sigma-70_dom"/>
</dbReference>
<keyword evidence="3" id="KW-0731">Sigma factor</keyword>
<dbReference type="InterPro" id="IPR007630">
    <property type="entry name" value="RNA_pol_sigma70_r4"/>
</dbReference>
<dbReference type="RefSeq" id="WP_144437044.1">
    <property type="nucleotide sequence ID" value="NZ_KQ758903.1"/>
</dbReference>
<keyword evidence="6" id="KW-0175">Coiled coil</keyword>
<comment type="caution">
    <text evidence="9">The sequence shown here is derived from an EMBL/GenBank/DDBJ whole genome shotgun (WGS) entry which is preliminary data.</text>
</comment>
<feature type="domain" description="RNA polymerase sigma-70 region 2" evidence="7">
    <location>
        <begin position="17"/>
        <end position="84"/>
    </location>
</feature>
<comment type="similarity">
    <text evidence="1">Belongs to the sigma-70 factor family. ECF subfamily.</text>
</comment>
<gene>
    <name evidence="9" type="ORF">DEALK_01100</name>
</gene>
<dbReference type="Pfam" id="PF04545">
    <property type="entry name" value="Sigma70_r4"/>
    <property type="match status" value="1"/>
</dbReference>
<dbReference type="AlphaFoldDB" id="A0A0W0GKW3"/>
<dbReference type="SUPFAM" id="SSF88659">
    <property type="entry name" value="Sigma3 and sigma4 domains of RNA polymerase sigma factors"/>
    <property type="match status" value="1"/>
</dbReference>
<dbReference type="GO" id="GO:0006352">
    <property type="term" value="P:DNA-templated transcription initiation"/>
    <property type="evidence" value="ECO:0007669"/>
    <property type="project" value="InterPro"/>
</dbReference>
<dbReference type="GO" id="GO:0016987">
    <property type="term" value="F:sigma factor activity"/>
    <property type="evidence" value="ECO:0007669"/>
    <property type="project" value="UniProtKB-KW"/>
</dbReference>
<organism evidence="9 10">
    <name type="scientific">Dehalogenimonas alkenigignens</name>
    <dbReference type="NCBI Taxonomy" id="1217799"/>
    <lineage>
        <taxon>Bacteria</taxon>
        <taxon>Bacillati</taxon>
        <taxon>Chloroflexota</taxon>
        <taxon>Dehalococcoidia</taxon>
        <taxon>Dehalococcoidales</taxon>
        <taxon>Dehalococcoidaceae</taxon>
        <taxon>Dehalogenimonas</taxon>
    </lineage>
</organism>
<dbReference type="InterPro" id="IPR036388">
    <property type="entry name" value="WH-like_DNA-bd_sf"/>
</dbReference>
<accession>A0A0W0GKW3</accession>
<evidence type="ECO:0000259" key="8">
    <source>
        <dbReference type="Pfam" id="PF04545"/>
    </source>
</evidence>